<evidence type="ECO:0000313" key="3">
    <source>
        <dbReference type="Proteomes" id="UP000194236"/>
    </source>
</evidence>
<feature type="compositionally biased region" description="Low complexity" evidence="1">
    <location>
        <begin position="13"/>
        <end position="26"/>
    </location>
</feature>
<evidence type="ECO:0000256" key="1">
    <source>
        <dbReference type="SAM" id="MobiDB-lite"/>
    </source>
</evidence>
<accession>A0A1Y3BH46</accession>
<feature type="region of interest" description="Disordered" evidence="1">
    <location>
        <begin position="61"/>
        <end position="105"/>
    </location>
</feature>
<protein>
    <submittedName>
        <fullName evidence="2">Uncharacterized protein</fullName>
    </submittedName>
</protein>
<dbReference type="EMBL" id="MUJZ01024636">
    <property type="protein sequence ID" value="OTF79153.1"/>
    <property type="molecule type" value="Genomic_DNA"/>
</dbReference>
<sequence length="105" mass="12073">MHARLQKPIVGLSLNSDENENINSSEKIPKTNGDIVDHHHFSPSSKMSNCQMIIRMGIDERLPLSQNGNNNNNNHQYKKLRHNDHKDSTETSSLSRKYPLRNKVK</sequence>
<evidence type="ECO:0000313" key="2">
    <source>
        <dbReference type="EMBL" id="OTF79153.1"/>
    </source>
</evidence>
<name>A0A1Y3BH46_EURMA</name>
<keyword evidence="3" id="KW-1185">Reference proteome</keyword>
<comment type="caution">
    <text evidence="2">The sequence shown here is derived from an EMBL/GenBank/DDBJ whole genome shotgun (WGS) entry which is preliminary data.</text>
</comment>
<dbReference type="AlphaFoldDB" id="A0A1Y3BH46"/>
<proteinExistence type="predicted"/>
<gene>
    <name evidence="2" type="ORF">BLA29_010941</name>
</gene>
<dbReference type="Proteomes" id="UP000194236">
    <property type="component" value="Unassembled WGS sequence"/>
</dbReference>
<reference evidence="2 3" key="1">
    <citation type="submission" date="2017-03" db="EMBL/GenBank/DDBJ databases">
        <title>Genome Survey of Euroglyphus maynei.</title>
        <authorList>
            <person name="Arlian L.G."/>
            <person name="Morgan M.S."/>
            <person name="Rider S.D."/>
        </authorList>
    </citation>
    <scope>NUCLEOTIDE SEQUENCE [LARGE SCALE GENOMIC DNA]</scope>
    <source>
        <strain evidence="2">Arlian Lab</strain>
        <tissue evidence="2">Whole body</tissue>
    </source>
</reference>
<organism evidence="2 3">
    <name type="scientific">Euroglyphus maynei</name>
    <name type="common">Mayne's house dust mite</name>
    <dbReference type="NCBI Taxonomy" id="6958"/>
    <lineage>
        <taxon>Eukaryota</taxon>
        <taxon>Metazoa</taxon>
        <taxon>Ecdysozoa</taxon>
        <taxon>Arthropoda</taxon>
        <taxon>Chelicerata</taxon>
        <taxon>Arachnida</taxon>
        <taxon>Acari</taxon>
        <taxon>Acariformes</taxon>
        <taxon>Sarcoptiformes</taxon>
        <taxon>Astigmata</taxon>
        <taxon>Psoroptidia</taxon>
        <taxon>Analgoidea</taxon>
        <taxon>Pyroglyphidae</taxon>
        <taxon>Pyroglyphinae</taxon>
        <taxon>Euroglyphus</taxon>
    </lineage>
</organism>
<feature type="region of interest" description="Disordered" evidence="1">
    <location>
        <begin position="1"/>
        <end position="46"/>
    </location>
</feature>